<evidence type="ECO:0000256" key="1">
    <source>
        <dbReference type="SAM" id="Phobius"/>
    </source>
</evidence>
<sequence>MWQEIIVFSLFSAVVFFWVYKTFFKSKNQVQADGCGCSKCGPKKAS</sequence>
<proteinExistence type="predicted"/>
<organism evidence="2 3">
    <name type="scientific">Rhodonellum ikkaensis</name>
    <dbReference type="NCBI Taxonomy" id="336829"/>
    <lineage>
        <taxon>Bacteria</taxon>
        <taxon>Pseudomonadati</taxon>
        <taxon>Bacteroidota</taxon>
        <taxon>Cytophagia</taxon>
        <taxon>Cytophagales</taxon>
        <taxon>Cytophagaceae</taxon>
        <taxon>Rhodonellum</taxon>
    </lineage>
</organism>
<evidence type="ECO:0000313" key="3">
    <source>
        <dbReference type="Proteomes" id="UP000199663"/>
    </source>
</evidence>
<dbReference type="EMBL" id="FNQC01000003">
    <property type="protein sequence ID" value="SDY87030.1"/>
    <property type="molecule type" value="Genomic_DNA"/>
</dbReference>
<name>A0A1H3NEC2_9BACT</name>
<keyword evidence="3" id="KW-1185">Reference proteome</keyword>
<accession>A0A1H3NEC2</accession>
<keyword evidence="1" id="KW-0472">Membrane</keyword>
<protein>
    <submittedName>
        <fullName evidence="2">Virus attachment protein p12 family protein</fullName>
    </submittedName>
</protein>
<feature type="transmembrane region" description="Helical" evidence="1">
    <location>
        <begin position="6"/>
        <end position="24"/>
    </location>
</feature>
<gene>
    <name evidence="2" type="ORF">SAMN05444412_103211</name>
</gene>
<keyword evidence="1" id="KW-1133">Transmembrane helix</keyword>
<dbReference type="RefSeq" id="WP_081624981.1">
    <property type="nucleotide sequence ID" value="NZ_FNQC01000003.1"/>
</dbReference>
<reference evidence="2 3" key="1">
    <citation type="submission" date="2016-10" db="EMBL/GenBank/DDBJ databases">
        <authorList>
            <person name="Varghese N."/>
            <person name="Submissions S."/>
        </authorList>
    </citation>
    <scope>NUCLEOTIDE SEQUENCE [LARGE SCALE GENOMIC DNA]</scope>
    <source>
        <strain evidence="2 3">DSM 17997</strain>
    </source>
</reference>
<dbReference type="Proteomes" id="UP000199663">
    <property type="component" value="Unassembled WGS sequence"/>
</dbReference>
<dbReference type="Pfam" id="PF12669">
    <property type="entry name" value="FeoB_associated"/>
    <property type="match status" value="1"/>
</dbReference>
<keyword evidence="1" id="KW-0812">Transmembrane</keyword>
<evidence type="ECO:0000313" key="2">
    <source>
        <dbReference type="EMBL" id="SDY87030.1"/>
    </source>
</evidence>
<comment type="caution">
    <text evidence="2">The sequence shown here is derived from an EMBL/GenBank/DDBJ whole genome shotgun (WGS) entry which is preliminary data.</text>
</comment>